<dbReference type="InterPro" id="IPR014001">
    <property type="entry name" value="Helicase_ATP-bd"/>
</dbReference>
<dbReference type="GO" id="GO:0016787">
    <property type="term" value="F:hydrolase activity"/>
    <property type="evidence" value="ECO:0007669"/>
    <property type="project" value="InterPro"/>
</dbReference>
<feature type="non-terminal residue" evidence="2">
    <location>
        <position position="1"/>
    </location>
</feature>
<dbReference type="GO" id="GO:0003677">
    <property type="term" value="F:DNA binding"/>
    <property type="evidence" value="ECO:0007669"/>
    <property type="project" value="InterPro"/>
</dbReference>
<organism evidence="2">
    <name type="scientific">marine metagenome</name>
    <dbReference type="NCBI Taxonomy" id="408172"/>
    <lineage>
        <taxon>unclassified sequences</taxon>
        <taxon>metagenomes</taxon>
        <taxon>ecological metagenomes</taxon>
    </lineage>
</organism>
<feature type="domain" description="Helicase ATP-binding" evidence="1">
    <location>
        <begin position="3"/>
        <end position="154"/>
    </location>
</feature>
<dbReference type="InterPro" id="IPR006935">
    <property type="entry name" value="Helicase/UvrB_N"/>
</dbReference>
<dbReference type="SMART" id="SM00487">
    <property type="entry name" value="DEXDc"/>
    <property type="match status" value="1"/>
</dbReference>
<dbReference type="GO" id="GO:0005829">
    <property type="term" value="C:cytosol"/>
    <property type="evidence" value="ECO:0007669"/>
    <property type="project" value="TreeGrafter"/>
</dbReference>
<evidence type="ECO:0000259" key="1">
    <source>
        <dbReference type="PROSITE" id="PS51192"/>
    </source>
</evidence>
<dbReference type="PROSITE" id="PS51192">
    <property type="entry name" value="HELICASE_ATP_BIND_1"/>
    <property type="match status" value="1"/>
</dbReference>
<protein>
    <recommendedName>
        <fullName evidence="1">Helicase ATP-binding domain-containing protein</fullName>
    </recommendedName>
</protein>
<dbReference type="PANTHER" id="PTHR47396">
    <property type="entry name" value="TYPE I RESTRICTION ENZYME ECOKI R PROTEIN"/>
    <property type="match status" value="1"/>
</dbReference>
<dbReference type="InterPro" id="IPR027417">
    <property type="entry name" value="P-loop_NTPase"/>
</dbReference>
<sequence length="233" mass="26205">LSQTRVLGNKAGLVVLATGLGKTWLAAFDTSSSSDYKRVLFVAHREEILSQAMNTFRIIQPEAHLGKYTGLERTISAELVFASVQTLSRKEHLENFETNEFDYIIIDEFHHAAARTYRKIIDYFEPKFLLGLTATPERTDGGDLLGLCGENLVYSCDMSRGIELGLLSPFHYFGVPDEVDYTNIPWRSTRFDPEALENALATQTRAENALEQWREKGGPESRTLAFCCSMSHA</sequence>
<evidence type="ECO:0000313" key="2">
    <source>
        <dbReference type="EMBL" id="SVE49357.1"/>
    </source>
</evidence>
<dbReference type="PANTHER" id="PTHR47396:SF1">
    <property type="entry name" value="ATP-DEPENDENT HELICASE IRC3-RELATED"/>
    <property type="match status" value="1"/>
</dbReference>
<proteinExistence type="predicted"/>
<accession>A0A383DXT5</accession>
<dbReference type="SUPFAM" id="SSF52540">
    <property type="entry name" value="P-loop containing nucleoside triphosphate hydrolases"/>
    <property type="match status" value="1"/>
</dbReference>
<dbReference type="AlphaFoldDB" id="A0A383DXT5"/>
<dbReference type="Gene3D" id="3.40.50.300">
    <property type="entry name" value="P-loop containing nucleotide triphosphate hydrolases"/>
    <property type="match status" value="1"/>
</dbReference>
<dbReference type="Pfam" id="PF04851">
    <property type="entry name" value="ResIII"/>
    <property type="match status" value="1"/>
</dbReference>
<name>A0A383DXT5_9ZZZZ</name>
<reference evidence="2" key="1">
    <citation type="submission" date="2018-05" db="EMBL/GenBank/DDBJ databases">
        <authorList>
            <person name="Lanie J.A."/>
            <person name="Ng W.-L."/>
            <person name="Kazmierczak K.M."/>
            <person name="Andrzejewski T.M."/>
            <person name="Davidsen T.M."/>
            <person name="Wayne K.J."/>
            <person name="Tettelin H."/>
            <person name="Glass J.I."/>
            <person name="Rusch D."/>
            <person name="Podicherti R."/>
            <person name="Tsui H.-C.T."/>
            <person name="Winkler M.E."/>
        </authorList>
    </citation>
    <scope>NUCLEOTIDE SEQUENCE</scope>
</reference>
<dbReference type="InterPro" id="IPR050742">
    <property type="entry name" value="Helicase_Restrict-Modif_Enz"/>
</dbReference>
<dbReference type="GO" id="GO:0005524">
    <property type="term" value="F:ATP binding"/>
    <property type="evidence" value="ECO:0007669"/>
    <property type="project" value="InterPro"/>
</dbReference>
<dbReference type="CDD" id="cd18032">
    <property type="entry name" value="DEXHc_RE_I_III_res"/>
    <property type="match status" value="1"/>
</dbReference>
<feature type="non-terminal residue" evidence="2">
    <location>
        <position position="233"/>
    </location>
</feature>
<gene>
    <name evidence="2" type="ORF">METZ01_LOCUS502211</name>
</gene>
<dbReference type="EMBL" id="UINC01221148">
    <property type="protein sequence ID" value="SVE49357.1"/>
    <property type="molecule type" value="Genomic_DNA"/>
</dbReference>